<dbReference type="Proteomes" id="UP000540128">
    <property type="component" value="Unassembled WGS sequence"/>
</dbReference>
<sequence>MAAPDLPRWAWGLVLALQKYEDEHDKDDPCLGKALAAVPPDVREQAAAVTALSARITTMLSNMQDAARYCTLIPQTGEQAGAEMIGRPLLAVAETGERFSGVITAAEETESGWQYTLQQHPLEAPELHA</sequence>
<dbReference type="RefSeq" id="WP_191835124.1">
    <property type="nucleotide sequence ID" value="NZ_JAANNT010000035.1"/>
</dbReference>
<evidence type="ECO:0000313" key="1">
    <source>
        <dbReference type="EMBL" id="NUV31951.1"/>
    </source>
</evidence>
<organism evidence="1 2">
    <name type="scientific">Streptomyces odorifer</name>
    <dbReference type="NCBI Taxonomy" id="53450"/>
    <lineage>
        <taxon>Bacteria</taxon>
        <taxon>Bacillati</taxon>
        <taxon>Actinomycetota</taxon>
        <taxon>Actinomycetes</taxon>
        <taxon>Kitasatosporales</taxon>
        <taxon>Streptomycetaceae</taxon>
        <taxon>Streptomyces</taxon>
        <taxon>Streptomyces albidoflavus group</taxon>
    </lineage>
</organism>
<comment type="caution">
    <text evidence="1">The sequence shown here is derived from an EMBL/GenBank/DDBJ whole genome shotgun (WGS) entry which is preliminary data.</text>
</comment>
<name>A0A7Y6F4Z3_9ACTN</name>
<protein>
    <submittedName>
        <fullName evidence="1">Uncharacterized protein</fullName>
    </submittedName>
</protein>
<keyword evidence="2" id="KW-1185">Reference proteome</keyword>
<accession>A0A7Y6F4Z3</accession>
<reference evidence="1 2" key="1">
    <citation type="submission" date="2020-03" db="EMBL/GenBank/DDBJ databases">
        <title>Complete genome sequence of sixteen Streptomyces strains facilitates identification of candidate genes involved in plant growth-promotion in grain legumes and cereals.</title>
        <authorList>
            <person name="Gopalakrishnan S."/>
            <person name="Thakur V."/>
            <person name="Saxena R."/>
            <person name="Vadlamudi S."/>
            <person name="Purohit S."/>
            <person name="Kumar V."/>
            <person name="Rathore A."/>
            <person name="Chitikineni A."/>
            <person name="Varshney R.K."/>
        </authorList>
    </citation>
    <scope>NUCLEOTIDE SEQUENCE [LARGE SCALE GENOMIC DNA]</scope>
    <source>
        <strain evidence="1 2">KAI-180</strain>
    </source>
</reference>
<dbReference type="AlphaFoldDB" id="A0A7Y6F4Z3"/>
<gene>
    <name evidence="1" type="ORF">G6W59_27290</name>
</gene>
<evidence type="ECO:0000313" key="2">
    <source>
        <dbReference type="Proteomes" id="UP000540128"/>
    </source>
</evidence>
<dbReference type="EMBL" id="JAANNT010000035">
    <property type="protein sequence ID" value="NUV31951.1"/>
    <property type="molecule type" value="Genomic_DNA"/>
</dbReference>
<proteinExistence type="predicted"/>